<organism evidence="2 3">
    <name type="scientific">Pirellula staleyi (strain ATCC 27377 / DSM 6068 / ICPB 4128)</name>
    <name type="common">Pirella staleyi</name>
    <dbReference type="NCBI Taxonomy" id="530564"/>
    <lineage>
        <taxon>Bacteria</taxon>
        <taxon>Pseudomonadati</taxon>
        <taxon>Planctomycetota</taxon>
        <taxon>Planctomycetia</taxon>
        <taxon>Pirellulales</taxon>
        <taxon>Pirellulaceae</taxon>
        <taxon>Pirellula</taxon>
    </lineage>
</organism>
<dbReference type="eggNOG" id="ENOG5032VDD">
    <property type="taxonomic scope" value="Bacteria"/>
</dbReference>
<evidence type="ECO:0000313" key="3">
    <source>
        <dbReference type="Proteomes" id="UP000001887"/>
    </source>
</evidence>
<dbReference type="EMBL" id="CP001848">
    <property type="protein sequence ID" value="ADB15546.1"/>
    <property type="molecule type" value="Genomic_DNA"/>
</dbReference>
<feature type="signal peptide" evidence="1">
    <location>
        <begin position="1"/>
        <end position="23"/>
    </location>
</feature>
<reference evidence="2 3" key="1">
    <citation type="journal article" date="2009" name="Stand. Genomic Sci.">
        <title>Complete genome sequence of Pirellula staleyi type strain (ATCC 27377).</title>
        <authorList>
            <person name="Clum A."/>
            <person name="Tindall B.J."/>
            <person name="Sikorski J."/>
            <person name="Ivanova N."/>
            <person name="Mavrommatis K."/>
            <person name="Lucas S."/>
            <person name="Glavina del Rio T."/>
            <person name="Nolan M."/>
            <person name="Chen F."/>
            <person name="Tice H."/>
            <person name="Pitluck S."/>
            <person name="Cheng J.F."/>
            <person name="Chertkov O."/>
            <person name="Brettin T."/>
            <person name="Han C."/>
            <person name="Detter J.C."/>
            <person name="Kuske C."/>
            <person name="Bruce D."/>
            <person name="Goodwin L."/>
            <person name="Ovchinikova G."/>
            <person name="Pati A."/>
            <person name="Mikhailova N."/>
            <person name="Chen A."/>
            <person name="Palaniappan K."/>
            <person name="Land M."/>
            <person name="Hauser L."/>
            <person name="Chang Y.J."/>
            <person name="Jeffries C.D."/>
            <person name="Chain P."/>
            <person name="Rohde M."/>
            <person name="Goker M."/>
            <person name="Bristow J."/>
            <person name="Eisen J.A."/>
            <person name="Markowitz V."/>
            <person name="Hugenholtz P."/>
            <person name="Kyrpides N.C."/>
            <person name="Klenk H.P."/>
            <person name="Lapidus A."/>
        </authorList>
    </citation>
    <scope>NUCLEOTIDE SEQUENCE [LARGE SCALE GENOMIC DNA]</scope>
    <source>
        <strain evidence="3">ATCC 27377 / DSM 6068 / ICPB 4128</strain>
    </source>
</reference>
<accession>D2R6G8</accession>
<evidence type="ECO:0000313" key="2">
    <source>
        <dbReference type="EMBL" id="ADB15546.1"/>
    </source>
</evidence>
<keyword evidence="3" id="KW-1185">Reference proteome</keyword>
<dbReference type="KEGG" id="psl:Psta_0861"/>
<dbReference type="Proteomes" id="UP000001887">
    <property type="component" value="Chromosome"/>
</dbReference>
<dbReference type="AlphaFoldDB" id="D2R6G8"/>
<sequence precursor="true">MKSTSMFSAAMAWLALTASAAVAQTMEQPASYVEPASYGESGSGAMTAAYEEPTQRTGPMVQLASWWNNTAGGASANCTDTAPSCGDVLGYGPASEYCGEMCNPRCRSLDLWGNVEFLMWWGKGTDLPPLVGTSTDSATPRGDAAVLGRPNYENLFGGDTYGNELQVGGRFTAGLWLDPHHTLGWGTRFMALGGDDANFAAASTGDQGSQILGRPFFNALLATEDSLLIAYFDELQGDPIAGGSVNASFSNSFLSAETFFRVMMENDGRRRVDLLAGYQMLRLDDAFQVNSFHTSRDPLSLIPVGTTFDITDRIRAKNEFHGGMFGLQSSLQNGQWSIDSIAKMSVGNMNQKIEMFGQTLVDGVAAPGGGLLVQPTNATPPTRERDKWAFIPEISLALAYHPTQNLSFSVGYNIIWMSDVVTSGDQVDRNVNITQVNGPLIGPAVPAPRFVDSDYWLQGINFSMNYDF</sequence>
<gene>
    <name evidence="2" type="ordered locus">Psta_0861</name>
</gene>
<evidence type="ECO:0000256" key="1">
    <source>
        <dbReference type="SAM" id="SignalP"/>
    </source>
</evidence>
<keyword evidence="1" id="KW-0732">Signal</keyword>
<name>D2R6G8_PIRSD</name>
<dbReference type="InterPro" id="IPR011446">
    <property type="entry name" value="BBP7"/>
</dbReference>
<proteinExistence type="predicted"/>
<dbReference type="OrthoDB" id="8212403at2"/>
<dbReference type="HOGENOM" id="CLU_045387_0_0_0"/>
<feature type="chain" id="PRO_5003036072" evidence="1">
    <location>
        <begin position="24"/>
        <end position="468"/>
    </location>
</feature>
<protein>
    <submittedName>
        <fullName evidence="2">Uncharacterized protein</fullName>
    </submittedName>
</protein>
<dbReference type="Pfam" id="PF07585">
    <property type="entry name" value="BBP7"/>
    <property type="match status" value="1"/>
</dbReference>